<dbReference type="Gene3D" id="3.40.50.2300">
    <property type="match status" value="1"/>
</dbReference>
<geneLocation type="plasmid" evidence="6 7">
    <name>pQS-1</name>
</geneLocation>
<dbReference type="PROSITE" id="PS50043">
    <property type="entry name" value="HTH_LUXR_2"/>
    <property type="match status" value="1"/>
</dbReference>
<keyword evidence="7" id="KW-1185">Reference proteome</keyword>
<dbReference type="PANTHER" id="PTHR44688:SF16">
    <property type="entry name" value="DNA-BINDING TRANSCRIPTIONAL ACTIVATOR DEVR_DOSR"/>
    <property type="match status" value="1"/>
</dbReference>
<evidence type="ECO:0000256" key="2">
    <source>
        <dbReference type="ARBA" id="ARBA00023125"/>
    </source>
</evidence>
<dbReference type="PANTHER" id="PTHR44688">
    <property type="entry name" value="DNA-BINDING TRANSCRIPTIONAL ACTIVATOR DEVR_DOSR"/>
    <property type="match status" value="1"/>
</dbReference>
<dbReference type="RefSeq" id="WP_270920730.1">
    <property type="nucleotide sequence ID" value="NZ_CP127248.1"/>
</dbReference>
<keyword evidence="2" id="KW-0238">DNA-binding</keyword>
<keyword evidence="6" id="KW-0614">Plasmid</keyword>
<feature type="compositionally biased region" description="Polar residues" evidence="4">
    <location>
        <begin position="133"/>
        <end position="143"/>
    </location>
</feature>
<dbReference type="AlphaFoldDB" id="A0A9Y2L4X2"/>
<dbReference type="EMBL" id="CP127248">
    <property type="protein sequence ID" value="WIY27726.1"/>
    <property type="molecule type" value="Genomic_DNA"/>
</dbReference>
<dbReference type="Pfam" id="PF00196">
    <property type="entry name" value="GerE"/>
    <property type="match status" value="1"/>
</dbReference>
<dbReference type="PRINTS" id="PR00038">
    <property type="entry name" value="HTHLUXR"/>
</dbReference>
<dbReference type="GO" id="GO:0003677">
    <property type="term" value="F:DNA binding"/>
    <property type="evidence" value="ECO:0007669"/>
    <property type="project" value="UniProtKB-KW"/>
</dbReference>
<evidence type="ECO:0000313" key="6">
    <source>
        <dbReference type="EMBL" id="WIY27726.1"/>
    </source>
</evidence>
<keyword evidence="3" id="KW-0804">Transcription</keyword>
<dbReference type="SUPFAM" id="SSF52172">
    <property type="entry name" value="CheY-like"/>
    <property type="match status" value="1"/>
</dbReference>
<dbReference type="SUPFAM" id="SSF46894">
    <property type="entry name" value="C-terminal effector domain of the bipartite response regulators"/>
    <property type="match status" value="1"/>
</dbReference>
<dbReference type="InterPro" id="IPR011006">
    <property type="entry name" value="CheY-like_superfamily"/>
</dbReference>
<organism evidence="6 7">
    <name type="scientific">Parasedimentitalea psychrophila</name>
    <dbReference type="NCBI Taxonomy" id="2997337"/>
    <lineage>
        <taxon>Bacteria</taxon>
        <taxon>Pseudomonadati</taxon>
        <taxon>Pseudomonadota</taxon>
        <taxon>Alphaproteobacteria</taxon>
        <taxon>Rhodobacterales</taxon>
        <taxon>Paracoccaceae</taxon>
        <taxon>Parasedimentitalea</taxon>
    </lineage>
</organism>
<protein>
    <submittedName>
        <fullName evidence="6">Response regulator transcription factor</fullName>
    </submittedName>
</protein>
<dbReference type="InterPro" id="IPR000792">
    <property type="entry name" value="Tscrpt_reg_LuxR_C"/>
</dbReference>
<reference evidence="6 7" key="1">
    <citation type="submission" date="2023-06" db="EMBL/GenBank/DDBJ databases">
        <title>Parasedimentitalea psychrophila sp. nov., a psychrophilic bacterium isolated from deep-sea sediment.</title>
        <authorList>
            <person name="Li A."/>
        </authorList>
    </citation>
    <scope>NUCLEOTIDE SEQUENCE [LARGE SCALE GENOMIC DNA]</scope>
    <source>
        <strain evidence="6 7">QS115</strain>
        <plasmid evidence="6 7">pQS-1</plasmid>
    </source>
</reference>
<accession>A0A9Y2L4X2</accession>
<name>A0A9Y2L4X2_9RHOB</name>
<dbReference type="GO" id="GO:0006355">
    <property type="term" value="P:regulation of DNA-templated transcription"/>
    <property type="evidence" value="ECO:0007669"/>
    <property type="project" value="InterPro"/>
</dbReference>
<proteinExistence type="predicted"/>
<dbReference type="Proteomes" id="UP001238334">
    <property type="component" value="Plasmid pQS-1"/>
</dbReference>
<evidence type="ECO:0000313" key="7">
    <source>
        <dbReference type="Proteomes" id="UP001238334"/>
    </source>
</evidence>
<dbReference type="CDD" id="cd06170">
    <property type="entry name" value="LuxR_C_like"/>
    <property type="match status" value="1"/>
</dbReference>
<evidence type="ECO:0000256" key="1">
    <source>
        <dbReference type="ARBA" id="ARBA00023015"/>
    </source>
</evidence>
<evidence type="ECO:0000256" key="4">
    <source>
        <dbReference type="SAM" id="MobiDB-lite"/>
    </source>
</evidence>
<dbReference type="InterPro" id="IPR016032">
    <property type="entry name" value="Sig_transdc_resp-reg_C-effctor"/>
</dbReference>
<keyword evidence="1" id="KW-0805">Transcription regulation</keyword>
<evidence type="ECO:0000259" key="5">
    <source>
        <dbReference type="PROSITE" id="PS50043"/>
    </source>
</evidence>
<evidence type="ECO:0000256" key="3">
    <source>
        <dbReference type="ARBA" id="ARBA00023163"/>
    </source>
</evidence>
<feature type="region of interest" description="Disordered" evidence="4">
    <location>
        <begin position="125"/>
        <end position="155"/>
    </location>
</feature>
<sequence length="212" mass="23005">MPVHIVGESRLIRDMFLAICLSQDYQIGTCCSDLDELPGLTVHDLVLFHSHDGAAGLLERVRLFRDNHHDALLIIVTSEEVPAATQVALSSRAEAIITEQKSAEALIAALKVVQDGYRMIAARAAQTTRTTQGPDSSQTSTAPGPQPTPIRGTLTERERSILQKLTEGGTNKSIANELGICEATVKVHLRTCFRKIGAKNRTQAAIWAADQL</sequence>
<dbReference type="SMART" id="SM00421">
    <property type="entry name" value="HTH_LUXR"/>
    <property type="match status" value="1"/>
</dbReference>
<feature type="domain" description="HTH luxR-type" evidence="5">
    <location>
        <begin position="147"/>
        <end position="212"/>
    </location>
</feature>
<gene>
    <name evidence="6" type="ORF">QPJ95_23410</name>
</gene>
<dbReference type="KEGG" id="ppso:QPJ95_23410"/>